<evidence type="ECO:0000313" key="2">
    <source>
        <dbReference type="EMBL" id="QDT14326.1"/>
    </source>
</evidence>
<keyword evidence="1" id="KW-0732">Signal</keyword>
<dbReference type="AlphaFoldDB" id="A0A517P4Q4"/>
<gene>
    <name evidence="2" type="ORF">CA12_03980</name>
</gene>
<dbReference type="Proteomes" id="UP000318741">
    <property type="component" value="Chromosome"/>
</dbReference>
<accession>A0A517P4Q4</accession>
<evidence type="ECO:0000256" key="1">
    <source>
        <dbReference type="SAM" id="SignalP"/>
    </source>
</evidence>
<organism evidence="2 3">
    <name type="scientific">Alienimonas californiensis</name>
    <dbReference type="NCBI Taxonomy" id="2527989"/>
    <lineage>
        <taxon>Bacteria</taxon>
        <taxon>Pseudomonadati</taxon>
        <taxon>Planctomycetota</taxon>
        <taxon>Planctomycetia</taxon>
        <taxon>Planctomycetales</taxon>
        <taxon>Planctomycetaceae</taxon>
        <taxon>Alienimonas</taxon>
    </lineage>
</organism>
<keyword evidence="3" id="KW-1185">Reference proteome</keyword>
<dbReference type="KEGG" id="acaf:CA12_03980"/>
<proteinExistence type="predicted"/>
<protein>
    <submittedName>
        <fullName evidence="2">Uncharacterized protein</fullName>
    </submittedName>
</protein>
<feature type="signal peptide" evidence="1">
    <location>
        <begin position="1"/>
        <end position="18"/>
    </location>
</feature>
<reference evidence="2 3" key="1">
    <citation type="submission" date="2019-02" db="EMBL/GenBank/DDBJ databases">
        <title>Deep-cultivation of Planctomycetes and their phenomic and genomic characterization uncovers novel biology.</title>
        <authorList>
            <person name="Wiegand S."/>
            <person name="Jogler M."/>
            <person name="Boedeker C."/>
            <person name="Pinto D."/>
            <person name="Vollmers J."/>
            <person name="Rivas-Marin E."/>
            <person name="Kohn T."/>
            <person name="Peeters S.H."/>
            <person name="Heuer A."/>
            <person name="Rast P."/>
            <person name="Oberbeckmann S."/>
            <person name="Bunk B."/>
            <person name="Jeske O."/>
            <person name="Meyerdierks A."/>
            <person name="Storesund J.E."/>
            <person name="Kallscheuer N."/>
            <person name="Luecker S."/>
            <person name="Lage O.M."/>
            <person name="Pohl T."/>
            <person name="Merkel B.J."/>
            <person name="Hornburger P."/>
            <person name="Mueller R.-W."/>
            <person name="Bruemmer F."/>
            <person name="Labrenz M."/>
            <person name="Spormann A.M."/>
            <person name="Op den Camp H."/>
            <person name="Overmann J."/>
            <person name="Amann R."/>
            <person name="Jetten M.S.M."/>
            <person name="Mascher T."/>
            <person name="Medema M.H."/>
            <person name="Devos D.P."/>
            <person name="Kaster A.-K."/>
            <person name="Ovreas L."/>
            <person name="Rohde M."/>
            <person name="Galperin M.Y."/>
            <person name="Jogler C."/>
        </authorList>
    </citation>
    <scope>NUCLEOTIDE SEQUENCE [LARGE SCALE GENOMIC DNA]</scope>
    <source>
        <strain evidence="2 3">CA12</strain>
    </source>
</reference>
<dbReference type="RefSeq" id="WP_145357066.1">
    <property type="nucleotide sequence ID" value="NZ_CP036265.1"/>
</dbReference>
<sequence precursor="true">MIVSLTAVALLTAPPALPDAPDAALRPPTVRAVALSTTEPDLTYKECCMSTYCFVYPDVPDDCYTHVWRYANQTDRHCVDPILETFPIPGEYPGTCKACRLVPKLVRNLDPQPQDGNAAEADGAEATTRPFGPLRAKVQYGTAIPARAGVGLSIDSQRREVKSITRYRDGQALEPIYFVVVRTKFNVTVGGPNSPDEFVVRVGAEAEPATNVPSEPLPIVSGDEVLISRVEEPLGNGQTTDGRYVYRVESTGAGEPPLTLRTTQDLFPIGVTPRPGGDAL</sequence>
<evidence type="ECO:0000313" key="3">
    <source>
        <dbReference type="Proteomes" id="UP000318741"/>
    </source>
</evidence>
<dbReference type="EMBL" id="CP036265">
    <property type="protein sequence ID" value="QDT14326.1"/>
    <property type="molecule type" value="Genomic_DNA"/>
</dbReference>
<feature type="chain" id="PRO_5021915570" evidence="1">
    <location>
        <begin position="19"/>
        <end position="280"/>
    </location>
</feature>
<name>A0A517P4Q4_9PLAN</name>